<dbReference type="EMBL" id="JACGCI010000051">
    <property type="protein sequence ID" value="KAF6751389.1"/>
    <property type="molecule type" value="Genomic_DNA"/>
</dbReference>
<comment type="caution">
    <text evidence="1">The sequence shown here is derived from an EMBL/GenBank/DDBJ whole genome shotgun (WGS) entry which is preliminary data.</text>
</comment>
<sequence length="183" mass="21009">MGDSLGCSSRGRRLSGCCMVLRVMYRPRSGWTRMRRTVMMIMTTTTSRAMDPMGLTLRVGGGGPLRRTRVDAIRSMRTLSRCLVGRRRRIMRMRCRCFRGCFIVRGRALTSRWGCSFEARSWCFSHSLIHSFFIRPSFAFIHFWCSSFRFPVSSCGSYLPYPLLSFIIPLSLSCCLSTPIVLL</sequence>
<keyword evidence="2" id="KW-1185">Reference proteome</keyword>
<dbReference type="Proteomes" id="UP000521943">
    <property type="component" value="Unassembled WGS sequence"/>
</dbReference>
<reference evidence="1 2" key="1">
    <citation type="submission" date="2020-07" db="EMBL/GenBank/DDBJ databases">
        <title>Comparative genomics of pyrophilous fungi reveals a link between fire events and developmental genes.</title>
        <authorList>
            <consortium name="DOE Joint Genome Institute"/>
            <person name="Steindorff A.S."/>
            <person name="Carver A."/>
            <person name="Calhoun S."/>
            <person name="Stillman K."/>
            <person name="Liu H."/>
            <person name="Lipzen A."/>
            <person name="Pangilinan J."/>
            <person name="Labutti K."/>
            <person name="Bruns T.D."/>
            <person name="Grigoriev I.V."/>
        </authorList>
    </citation>
    <scope>NUCLEOTIDE SEQUENCE [LARGE SCALE GENOMIC DNA]</scope>
    <source>
        <strain evidence="1 2">CBS 144469</strain>
    </source>
</reference>
<name>A0A8H6HQM1_9AGAR</name>
<evidence type="ECO:0000313" key="2">
    <source>
        <dbReference type="Proteomes" id="UP000521943"/>
    </source>
</evidence>
<accession>A0A8H6HQM1</accession>
<organism evidence="1 2">
    <name type="scientific">Ephemerocybe angulata</name>
    <dbReference type="NCBI Taxonomy" id="980116"/>
    <lineage>
        <taxon>Eukaryota</taxon>
        <taxon>Fungi</taxon>
        <taxon>Dikarya</taxon>
        <taxon>Basidiomycota</taxon>
        <taxon>Agaricomycotina</taxon>
        <taxon>Agaricomycetes</taxon>
        <taxon>Agaricomycetidae</taxon>
        <taxon>Agaricales</taxon>
        <taxon>Agaricineae</taxon>
        <taxon>Psathyrellaceae</taxon>
        <taxon>Ephemerocybe</taxon>
    </lineage>
</organism>
<feature type="non-terminal residue" evidence="1">
    <location>
        <position position="183"/>
    </location>
</feature>
<gene>
    <name evidence="1" type="ORF">DFP72DRAFT_908286</name>
</gene>
<proteinExistence type="predicted"/>
<protein>
    <submittedName>
        <fullName evidence="1">Uncharacterized protein</fullName>
    </submittedName>
</protein>
<dbReference type="AlphaFoldDB" id="A0A8H6HQM1"/>
<evidence type="ECO:0000313" key="1">
    <source>
        <dbReference type="EMBL" id="KAF6751389.1"/>
    </source>
</evidence>